<evidence type="ECO:0000256" key="3">
    <source>
        <dbReference type="ARBA" id="ARBA00022827"/>
    </source>
</evidence>
<dbReference type="Pfam" id="PF01565">
    <property type="entry name" value="FAD_binding_4"/>
    <property type="match status" value="1"/>
</dbReference>
<dbReference type="InterPro" id="IPR016166">
    <property type="entry name" value="FAD-bd_PCMH"/>
</dbReference>
<keyword evidence="3" id="KW-0274">FAD</keyword>
<dbReference type="EMBL" id="ML986624">
    <property type="protein sequence ID" value="KAF2263626.1"/>
    <property type="molecule type" value="Genomic_DNA"/>
</dbReference>
<sequence>MPAALFQPTSKEDVAKFMQLVKPFIQDGKFAFAIRGGGQNPLPYCANIEKPGITLDLTLLNGINVKDGCITIGGGARWGAVFDALDGTGFGVSGNRSSRAGIRGLALQGGLSFFSSREGFVSDNILNYEIVLASGEIVNANANENFDLWLALRGGSNNFGIGGSVYYFGPSFPGQIDALVAELQKEDATEETHLMISTGFAAMFGPQPMCQNQVYYTKEVEKPAVLEPFVSITPQIDSMSSMRMLSKCSYMNVTVKADAATLKTASEFYSSAVGAINTTDGLICSFTLQPYALSCLKKSVSQGGNSLGLDPKDGPLVSVLLLTYWDKKEDDDKIAKTMRGVLEDIRKDSKEKGTAVPFESLNYAYQFQDPIGSYGEDNKKKLQEVSKKHDLEGIFQTAVPGGFKLFV</sequence>
<dbReference type="InterPro" id="IPR016169">
    <property type="entry name" value="FAD-bd_PCMH_sub2"/>
</dbReference>
<dbReference type="GO" id="GO:0016491">
    <property type="term" value="F:oxidoreductase activity"/>
    <property type="evidence" value="ECO:0007669"/>
    <property type="project" value="UniProtKB-KW"/>
</dbReference>
<proteinExistence type="inferred from homology"/>
<comment type="similarity">
    <text evidence="1">Belongs to the oxygen-dependent FAD-linked oxidoreductase family.</text>
</comment>
<evidence type="ECO:0000256" key="1">
    <source>
        <dbReference type="ARBA" id="ARBA00005466"/>
    </source>
</evidence>
<comment type="caution">
    <text evidence="6">The sequence shown here is derived from an EMBL/GenBank/DDBJ whole genome shotgun (WGS) entry which is preliminary data.</text>
</comment>
<dbReference type="GO" id="GO:0071949">
    <property type="term" value="F:FAD binding"/>
    <property type="evidence" value="ECO:0007669"/>
    <property type="project" value="InterPro"/>
</dbReference>
<dbReference type="InterPro" id="IPR006094">
    <property type="entry name" value="Oxid_FAD_bind_N"/>
</dbReference>
<gene>
    <name evidence="6" type="ORF">CC78DRAFT_553961</name>
</gene>
<dbReference type="Proteomes" id="UP000800093">
    <property type="component" value="Unassembled WGS sequence"/>
</dbReference>
<keyword evidence="2" id="KW-0285">Flavoprotein</keyword>
<dbReference type="PANTHER" id="PTHR42973">
    <property type="entry name" value="BINDING OXIDOREDUCTASE, PUTATIVE (AFU_ORTHOLOGUE AFUA_1G17690)-RELATED"/>
    <property type="match status" value="1"/>
</dbReference>
<dbReference type="SUPFAM" id="SSF56176">
    <property type="entry name" value="FAD-binding/transporter-associated domain-like"/>
    <property type="match status" value="1"/>
</dbReference>
<dbReference type="AlphaFoldDB" id="A0A9P4K7Q7"/>
<evidence type="ECO:0000256" key="2">
    <source>
        <dbReference type="ARBA" id="ARBA00022630"/>
    </source>
</evidence>
<evidence type="ECO:0000256" key="4">
    <source>
        <dbReference type="ARBA" id="ARBA00023002"/>
    </source>
</evidence>
<reference evidence="7" key="1">
    <citation type="journal article" date="2020" name="Stud. Mycol.">
        <title>101 Dothideomycetes genomes: A test case for predicting lifestyles and emergence of pathogens.</title>
        <authorList>
            <person name="Haridas S."/>
            <person name="Albert R."/>
            <person name="Binder M."/>
            <person name="Bloem J."/>
            <person name="LaButti K."/>
            <person name="Salamov A."/>
            <person name="Andreopoulos B."/>
            <person name="Baker S."/>
            <person name="Barry K."/>
            <person name="Bills G."/>
            <person name="Bluhm B."/>
            <person name="Cannon C."/>
            <person name="Castanera R."/>
            <person name="Culley D."/>
            <person name="Daum C."/>
            <person name="Ezra D."/>
            <person name="Gonzalez J."/>
            <person name="Henrissat B."/>
            <person name="Kuo A."/>
            <person name="Liang C."/>
            <person name="Lipzen A."/>
            <person name="Lutzoni F."/>
            <person name="Magnuson J."/>
            <person name="Mondo S."/>
            <person name="Nolan M."/>
            <person name="Ohm R."/>
            <person name="Pangilinan J."/>
            <person name="Park H.-J."/>
            <person name="Ramirez L."/>
            <person name="Alfaro M."/>
            <person name="Sun H."/>
            <person name="Tritt A."/>
            <person name="Yoshinaga Y."/>
            <person name="Zwiers L.-H."/>
            <person name="Turgeon B."/>
            <person name="Goodwin S."/>
            <person name="Spatafora J."/>
            <person name="Crous P."/>
            <person name="Grigoriev I."/>
        </authorList>
    </citation>
    <scope>NUCLEOTIDE SEQUENCE [LARGE SCALE GENOMIC DNA]</scope>
    <source>
        <strain evidence="7">CBS 304.66</strain>
    </source>
</reference>
<dbReference type="PANTHER" id="PTHR42973:SF22">
    <property type="entry name" value="FAD-BINDING PCMH-TYPE DOMAIN-CONTAINING PROTEIN-RELATED"/>
    <property type="match status" value="1"/>
</dbReference>
<keyword evidence="7" id="KW-1185">Reference proteome</keyword>
<dbReference type="PROSITE" id="PS51387">
    <property type="entry name" value="FAD_PCMH"/>
    <property type="match status" value="1"/>
</dbReference>
<dbReference type="InterPro" id="IPR036318">
    <property type="entry name" value="FAD-bd_PCMH-like_sf"/>
</dbReference>
<accession>A0A9P4K7Q7</accession>
<dbReference type="Gene3D" id="3.30.465.10">
    <property type="match status" value="1"/>
</dbReference>
<evidence type="ECO:0000259" key="5">
    <source>
        <dbReference type="PROSITE" id="PS51387"/>
    </source>
</evidence>
<dbReference type="OrthoDB" id="2151789at2759"/>
<feature type="domain" description="FAD-binding PCMH-type" evidence="5">
    <location>
        <begin position="1"/>
        <end position="172"/>
    </location>
</feature>
<evidence type="ECO:0000313" key="6">
    <source>
        <dbReference type="EMBL" id="KAF2263626.1"/>
    </source>
</evidence>
<protein>
    <submittedName>
        <fullName evidence="6">FAD-binding domain-containing protein</fullName>
    </submittedName>
</protein>
<organism evidence="6 7">
    <name type="scientific">Lojkania enalia</name>
    <dbReference type="NCBI Taxonomy" id="147567"/>
    <lineage>
        <taxon>Eukaryota</taxon>
        <taxon>Fungi</taxon>
        <taxon>Dikarya</taxon>
        <taxon>Ascomycota</taxon>
        <taxon>Pezizomycotina</taxon>
        <taxon>Dothideomycetes</taxon>
        <taxon>Pleosporomycetidae</taxon>
        <taxon>Pleosporales</taxon>
        <taxon>Pleosporales incertae sedis</taxon>
        <taxon>Lojkania</taxon>
    </lineage>
</organism>
<keyword evidence="4" id="KW-0560">Oxidoreductase</keyword>
<name>A0A9P4K7Q7_9PLEO</name>
<evidence type="ECO:0000313" key="7">
    <source>
        <dbReference type="Proteomes" id="UP000800093"/>
    </source>
</evidence>
<dbReference type="InterPro" id="IPR050416">
    <property type="entry name" value="FAD-linked_Oxidoreductase"/>
</dbReference>